<accession>A0A2N1UMN9</accession>
<proteinExistence type="predicted"/>
<dbReference type="AlphaFoldDB" id="A0A2N1UMN9"/>
<sequence>MDYSGYSIASQYPIYTLTQKDNSTKDLSDWRLIYKAGIVANGISKSCRAYPEATAPFSKNIVEQDGFQSASVCGEDGNNCECSYTKMETTNYSTSYFRPNTTTITGLCTEGSAKIIGTSCSSNKDCCDTKDTDCKTDNKGQCSAIKKMNQYLGWKGYCLENDRDTLINKTTGETACLTWFPVDLVNGETSADLDFPGAGFDASGLGFGSGPYYCLEKEGSFEYRTTGYGTDKNGLWGAGCGGKGCPNNNNGYIQYCHKRHTDWGAVRVDWSCTPTNGDGCYDKITNKKVTGINNATDCNAFKMCSKAVTMSKLNTGNINENKAWTDRFWQAKNKPLIKYSYNNLYTYNSLCEPFGALPASSTMSTNPIYLMKTGKICGIVEGSGLQGVNDYVDKNIDLKNIFAKSMGIYNWTNGHEAYTNKVCENDRDFFCKGDGDCLIKGACKANTCSNGLGILDTTKDSTSCRPNFDNLNCLEKVSCNNNECNDKNILCNSNAMCSSGICSGLGIGTPPAISGFCSIKSCNPNTDCKNIDSLKECKNEKNERIQVIKNNEKCEEDEKEGEIILDGQCRIEKYCINGIKMGEECADDLGCTINRGKCVESTVEAVLASYKEGNESWDVAETIRGADSVNSAPKIQAVKVNDSCDIAKNWCPGGDQNKFTVNNQTSKTIAIAGEKGFSAVVKFYAWADKDQMPIREIIIDWGDNSTKTITSAKIKNHKEKCGLSIDFGDQPQACIETYFQYSHIYTTTGTHTIKVSVKDNWGWCTNGKYAGDTKCLGDSFISGPTITIQ</sequence>
<evidence type="ECO:0000256" key="1">
    <source>
        <dbReference type="SAM" id="Coils"/>
    </source>
</evidence>
<reference evidence="2 3" key="1">
    <citation type="journal article" date="2017" name="ISME J.">
        <title>Potential for microbial H2 and metal transformations associated with novel bacteria and archaea in deep terrestrial subsurface sediments.</title>
        <authorList>
            <person name="Hernsdorf A.W."/>
            <person name="Amano Y."/>
            <person name="Miyakawa K."/>
            <person name="Ise K."/>
            <person name="Suzuki Y."/>
            <person name="Anantharaman K."/>
            <person name="Probst A."/>
            <person name="Burstein D."/>
            <person name="Thomas B.C."/>
            <person name="Banfield J.F."/>
        </authorList>
    </citation>
    <scope>NUCLEOTIDE SEQUENCE [LARGE SCALE GENOMIC DNA]</scope>
    <source>
        <strain evidence="2">HGW-Kuenenbacteria-1</strain>
    </source>
</reference>
<dbReference type="InterPro" id="IPR035986">
    <property type="entry name" value="PKD_dom_sf"/>
</dbReference>
<organism evidence="2 3">
    <name type="scientific">Candidatus Kuenenbacteria bacterium HGW-Kuenenbacteria-1</name>
    <dbReference type="NCBI Taxonomy" id="2013812"/>
    <lineage>
        <taxon>Bacteria</taxon>
        <taxon>Candidatus Kueneniibacteriota</taxon>
    </lineage>
</organism>
<feature type="coiled-coil region" evidence="1">
    <location>
        <begin position="531"/>
        <end position="558"/>
    </location>
</feature>
<comment type="caution">
    <text evidence="2">The sequence shown here is derived from an EMBL/GenBank/DDBJ whole genome shotgun (WGS) entry which is preliminary data.</text>
</comment>
<protein>
    <submittedName>
        <fullName evidence="2">Uncharacterized protein</fullName>
    </submittedName>
</protein>
<dbReference type="EMBL" id="PGYQ01000022">
    <property type="protein sequence ID" value="PKL72001.1"/>
    <property type="molecule type" value="Genomic_DNA"/>
</dbReference>
<evidence type="ECO:0000313" key="2">
    <source>
        <dbReference type="EMBL" id="PKL72001.1"/>
    </source>
</evidence>
<evidence type="ECO:0000313" key="3">
    <source>
        <dbReference type="Proteomes" id="UP000233414"/>
    </source>
</evidence>
<dbReference type="Proteomes" id="UP000233414">
    <property type="component" value="Unassembled WGS sequence"/>
</dbReference>
<name>A0A2N1UMN9_9BACT</name>
<gene>
    <name evidence="2" type="ORF">CVV26_03385</name>
</gene>
<dbReference type="SUPFAM" id="SSF49299">
    <property type="entry name" value="PKD domain"/>
    <property type="match status" value="1"/>
</dbReference>
<keyword evidence="1" id="KW-0175">Coiled coil</keyword>